<feature type="transmembrane region" description="Helical" evidence="1">
    <location>
        <begin position="237"/>
        <end position="258"/>
    </location>
</feature>
<feature type="transmembrane region" description="Helical" evidence="1">
    <location>
        <begin position="113"/>
        <end position="136"/>
    </location>
</feature>
<organism evidence="2 3">
    <name type="scientific">Winogradskyella sediminis</name>
    <dbReference type="NCBI Taxonomy" id="1382466"/>
    <lineage>
        <taxon>Bacteria</taxon>
        <taxon>Pseudomonadati</taxon>
        <taxon>Bacteroidota</taxon>
        <taxon>Flavobacteriia</taxon>
        <taxon>Flavobacteriales</taxon>
        <taxon>Flavobacteriaceae</taxon>
        <taxon>Winogradskyella</taxon>
    </lineage>
</organism>
<proteinExistence type="predicted"/>
<keyword evidence="3" id="KW-1185">Reference proteome</keyword>
<dbReference type="AlphaFoldDB" id="A0A1H1S607"/>
<keyword evidence="1" id="KW-1133">Transmembrane helix</keyword>
<keyword evidence="1" id="KW-0812">Transmembrane</keyword>
<evidence type="ECO:0008006" key="4">
    <source>
        <dbReference type="Google" id="ProtNLM"/>
    </source>
</evidence>
<reference evidence="2 3" key="1">
    <citation type="submission" date="2016-10" db="EMBL/GenBank/DDBJ databases">
        <authorList>
            <person name="Varghese N."/>
            <person name="Submissions S."/>
        </authorList>
    </citation>
    <scope>NUCLEOTIDE SEQUENCE [LARGE SCALE GENOMIC DNA]</scope>
    <source>
        <strain evidence="2 3">RHA_55</strain>
    </source>
</reference>
<evidence type="ECO:0000313" key="2">
    <source>
        <dbReference type="EMBL" id="SDS43414.1"/>
    </source>
</evidence>
<dbReference type="STRING" id="1249933.SAMN04489797_1592"/>
<dbReference type="EMBL" id="LT629774">
    <property type="protein sequence ID" value="SDS43414.1"/>
    <property type="molecule type" value="Genomic_DNA"/>
</dbReference>
<evidence type="ECO:0000313" key="3">
    <source>
        <dbReference type="Proteomes" id="UP000198963"/>
    </source>
</evidence>
<accession>A0A1H1S607</accession>
<gene>
    <name evidence="2" type="ORF">SAMN04489797_1592</name>
</gene>
<feature type="transmembrane region" description="Helical" evidence="1">
    <location>
        <begin position="73"/>
        <end position="93"/>
    </location>
</feature>
<feature type="transmembrane region" description="Helical" evidence="1">
    <location>
        <begin position="355"/>
        <end position="381"/>
    </location>
</feature>
<dbReference type="Proteomes" id="UP000198963">
    <property type="component" value="Chromosome I"/>
</dbReference>
<feature type="transmembrane region" description="Helical" evidence="1">
    <location>
        <begin position="196"/>
        <end position="225"/>
    </location>
</feature>
<name>A0A1H1S607_9FLAO</name>
<feature type="transmembrane region" description="Helical" evidence="1">
    <location>
        <begin position="17"/>
        <end position="36"/>
    </location>
</feature>
<sequence>MSEVLSLNIKKERVSNFFGNISVLSIIIGFYFYLIAETVLSITNFRIVLLLLGYAFFVVSIGFNPKLRINNQLFIYLISSLLFFMVSSPFWLVKFDINVYLSTITAIVIINRYDYFLTIMKYFIILTLILALYEFLNKQYLFVVFRDTIFGFRPLDEKFFGGYSGIFRSKVYFEGPLALSQFAIGIALIFRNNIKLLYAILVIAIIANGRLGIVICGVILILYYFKKYDLASILLKPKNILLIILSFVVAVFLALNMLSETSLERLAEAFNTSNEGNSDRIGFWIKGFDMYVNYDILHLMFGNNGTFERVHQNNSENGWLTLLLNNGFLGFIYYFIPIILVVVNRIKHTQIDLLYVILFVGCMFVQTFHLGASANLFYWLIIYSLLKDTYVKI</sequence>
<feature type="transmembrane region" description="Helical" evidence="1">
    <location>
        <begin position="42"/>
        <end position="61"/>
    </location>
</feature>
<keyword evidence="1" id="KW-0472">Membrane</keyword>
<evidence type="ECO:0000256" key="1">
    <source>
        <dbReference type="SAM" id="Phobius"/>
    </source>
</evidence>
<feature type="transmembrane region" description="Helical" evidence="1">
    <location>
        <begin position="319"/>
        <end position="343"/>
    </location>
</feature>
<protein>
    <recommendedName>
        <fullName evidence="4">O-antigen ligase like membrane protein</fullName>
    </recommendedName>
</protein>